<evidence type="ECO:0000313" key="2">
    <source>
        <dbReference type="Proteomes" id="UP000587527"/>
    </source>
</evidence>
<dbReference type="EMBL" id="JACHMN010000002">
    <property type="protein sequence ID" value="MBB5868610.1"/>
    <property type="molecule type" value="Genomic_DNA"/>
</dbReference>
<dbReference type="RefSeq" id="WP_184834671.1">
    <property type="nucleotide sequence ID" value="NZ_JACHMN010000002.1"/>
</dbReference>
<name>A0A841BP72_9ACTN</name>
<proteinExistence type="predicted"/>
<reference evidence="1 2" key="1">
    <citation type="submission" date="2020-08" db="EMBL/GenBank/DDBJ databases">
        <title>Sequencing the genomes of 1000 actinobacteria strains.</title>
        <authorList>
            <person name="Klenk H.-P."/>
        </authorList>
    </citation>
    <scope>NUCLEOTIDE SEQUENCE [LARGE SCALE GENOMIC DNA]</scope>
    <source>
        <strain evidence="1 2">DSM 45362</strain>
    </source>
</reference>
<gene>
    <name evidence="1" type="ORF">F4553_001989</name>
</gene>
<evidence type="ECO:0008006" key="3">
    <source>
        <dbReference type="Google" id="ProtNLM"/>
    </source>
</evidence>
<dbReference type="Proteomes" id="UP000587527">
    <property type="component" value="Unassembled WGS sequence"/>
</dbReference>
<comment type="caution">
    <text evidence="1">The sequence shown here is derived from an EMBL/GenBank/DDBJ whole genome shotgun (WGS) entry which is preliminary data.</text>
</comment>
<evidence type="ECO:0000313" key="1">
    <source>
        <dbReference type="EMBL" id="MBB5868610.1"/>
    </source>
</evidence>
<protein>
    <recommendedName>
        <fullName evidence="3">PE domain-containing protein</fullName>
    </recommendedName>
</protein>
<organism evidence="1 2">
    <name type="scientific">Allocatelliglobosispora scoriae</name>
    <dbReference type="NCBI Taxonomy" id="643052"/>
    <lineage>
        <taxon>Bacteria</taxon>
        <taxon>Bacillati</taxon>
        <taxon>Actinomycetota</taxon>
        <taxon>Actinomycetes</taxon>
        <taxon>Micromonosporales</taxon>
        <taxon>Micromonosporaceae</taxon>
        <taxon>Allocatelliglobosispora</taxon>
    </lineage>
</organism>
<accession>A0A841BP72</accession>
<dbReference type="AlphaFoldDB" id="A0A841BP72"/>
<keyword evidence="2" id="KW-1185">Reference proteome</keyword>
<sequence>MTNGETVDFTVDLVALVDLHRSLVAIQRDLEASSGVTAAADRESMGGHDVADAVRDFIDGWRDGRQQVSENLNACVGILAQAIEVYRQAEEALHNAAAGSSTPASTHP</sequence>